<dbReference type="PROSITE" id="PS50082">
    <property type="entry name" value="WD_REPEATS_2"/>
    <property type="match status" value="1"/>
</dbReference>
<organism evidence="7 8">
    <name type="scientific">Phytophthora lilii</name>
    <dbReference type="NCBI Taxonomy" id="2077276"/>
    <lineage>
        <taxon>Eukaryota</taxon>
        <taxon>Sar</taxon>
        <taxon>Stramenopiles</taxon>
        <taxon>Oomycota</taxon>
        <taxon>Peronosporomycetes</taxon>
        <taxon>Peronosporales</taxon>
        <taxon>Peronosporaceae</taxon>
        <taxon>Phytophthora</taxon>
    </lineage>
</organism>
<gene>
    <name evidence="7" type="ORF">Plil01_001265400</name>
</gene>
<sequence>MPPSTWPFHLIFQARPSAMKKLLGGIFARSPSAESPRAASTPPAVDADAAGSTSKRWGAFLMPSAPPPVATADQVRLLIVEGFTGASIVYTAFDVDVWHTRLSVDESCFSTGDPTLEQLKGYFASPVGVRFCEQTAFPSLVLDFVAKMRIFAMKEELKSMIKREDKQRTSDAHQQAANIVDEPARPALEQHTVIFTSLIPFLGCLMNCVVAIASNETLMEMYRCELPNLVALTAEEYPPSALFIRDGCSRAILSVPEHNFNAALAWYLLDCNVVGKTITLITNYTLATTTTSDTAQQALQQYMSAVSIYGASEEGINDSAAAAAVSEALGLTRSSASKSDPTLPTGGLPLAEEVPNDREPEIPNSNDTFCLQCYDVRVGFRSINYILERTNRFTLVLLDEFYSTGGYTLLLRLLDTCVETDIPALLNVLTLLIPLGARQVEASDGVGMTVGASVLIARNVHAFAAMRDLLLKYVREPEQISDGNLDVNTAMQSRDEHLVLQLLIQILHIYTSDYDNFVFLEPKTRTLALLLTKLPFTTFYDAQVIILRIVEYVCCAAKPDDPLPHEVLSIICGLLIAYSPLSSRPHLDKLNFTDGGNCISDLSPTAITPDSMLVAFDDAPSSTLSTLMCECLIKILRDCDVDRYKHELSGFGLMERGIYPWLDQIATCLSAVPVADLPTSHKFLTTLKHNLDIYSRMLHMMLQHNTSECVRFRESHVHQSLYVIIEIMLLGDVLSSPFDLVVEIPSSENELPLLFTFAQLAGMLRRTENTSDTEASLLQSGVESDLNFILQLLQRFRGAIWRQQLLLRALIKILQAGRQTVSPLWKDSQGYEILVALFSSVDFASSDSHAHAFAMMDLIFQVLSVTLGSHGGNDYNAEYFKSICGYSTVASCIVTSGALDSSKREDVINRIFNIICGGPSHIEIYNGDAVQIMFRLLPILPVNDATATVAKLLSMLESIDGAATISKAEQAVRVVCAGAFQWICDPKIVSKLMDAADPLQPLLVRWIVAIALPTDLTIPRVHDFLRLVGKTMPRLLSTGRNLPESISEQITPESGLLLLQEVLRYPGIRHISVGKPHGAGLTGQYVHIVNSTDRIWPPSSGYSFFCWLRFPSLADNNNKSHSDSTLVRSTNQVNCAAPATLCEGHLCVTRCAENAGTMEVYGVLVDTTFKLFSSSKHAHQNEEPLEVLSVTSIFQKGPLELAFWSNDRAFEAKCSDGDAVKMWFQALQSSVSLNTGLNSDMSGAPSSKESMMRSFVFSKDLNVDGTAQTSDFPGEPVEGSACIVSVYSLDSSGCFVRVFFEQSTGFLRFHTGAVSSGPSMNPNPKRTSVIFETVSIDELRPDISSKSSGVRVGSNSGSISSSHSEPERKRDWHHFAFTHRKAVVGSSLVTVYVDGQEVATRKLTYPSAPSAGSFQAFVGSDAQVCSPQSALSWKVGSAWLTDEVVPSGTIAGIFSLGPTFTHQFSGHSYRSVGDWPEALASSHLARAADRGIEVTQLAQRLQLAKLGKSSRRSWRDLNVIQNGSSDSVAAGAALIAESMIAKKEELAEGLRFATGGGMSSRKEANSVTAYRNFITYDCALSSFGTEIEHFLGNCKLPEDTVLFALNSSCSDRTNTPVLLHTQVHYINCEQSSRFDLSRSLPSVGGMWQIFFPLLDNAQQRCDFYLVLKMLVIVLRRNPSCLAECISSNGYSFICALLCRRVDIIDEQILKTVVRLAVAGKMVPYATSDSQTSPTKLLAHPVIADGTALSQVVLNIELRKKLPHHLQCQLISLLMDLIVMSNPNAIFNARQLRRSGLLQWILTYVSEVGNEDCDMSLTTALEMRWCFPKFVEPTFEAILQYVLSLLREFLRMESHADDVSAIAELVLLSMTANDVINTRTSSTRVIILQFLLHEIEHDAYNGKESNYNANSSAQSLSETIVEAILYCDGATPTLKAKRSEISNHLEPVSPLADRSLKFGKSLSSVYPVDSLANVLLDVIGQDSQNGRWISAEACLAIRVLLSLAQEHLVFAEHLFCHPVLVHKLKSVLTKYSIDCWAFIPLLAYVSNIRIGGTSYYDLDIPSASDQGLRTFVHPSSVSNKLPSTSRCVDRVWDLIGDLLLRNCREIKNTTANEINVIVLEKITFQVKTNRAFAAAVCKSSGTAFRIVIQCLLFLQTKSSQNTTTVDEPENNLHCILQHLLGNLTIRTTAAIKSKSTTDACLEFMRMTMIRALHESDDFGSLMMLFLESLDELISQLGGSVLSRTIGQHCWLALLKRIVDEESILASCITLVSIKNVCTLCVALSRYLADEENHKTATPASNDKDLEDDEIGPQSQDNSLRRMDCFGVEALSFLLWCIEMISQPVITQSLGTDEQLFFYGTLIYCAQTVVLSELGGAHQDKELSQNVLDYLIHAKHVLFQQPRWKGVIVCGILTQSSANDTGVGSGIDSNTASSTSGRPRRMHRIRSLSANSHKEFEIGTESDRSFILSFASQLFRLLMNDLSRVRHAAILLWQALIDLRFDVLKELLIAEPRASLLHTITSTKKEATVDVFHGGFDRLLYVLHTPDAGGSVRTVEVGNTDVSFNQEIWCQFQLWLTENNSLLVDLIVARTETIYKHAVEVLLSCTCLSNTLTGKEAPEIRLDTDFPVRPDIKAVTNLFEQTIDECEHRDIIAKRALIRISSFRDSAVESLNDILLQWKKTSLQLAHTRNIWQTGKWQVDSNDDSEADHELDQRSVFQRRLLGYCLDTTEGPQRMRLRLMQDFSTAQRLIQASTTKTIDAKQVSVVDNQLVSSNGIVHPSGSHAANEAECVDNEPFRRSLEFHEAVEVFRECVYQKEMALNNSGGNSQTLQDILGRCKINSTRNMFSTVDDSAENYKLFELDIVAMAREIYSSFLESAESDSKRGMGVSSSIIADIDRFINEAKEKCDEFSILSTLFDAADAEATQHALCAMQLAGTQAIVLTTSIVPENPSEVELEQSDDEAEDEAPNSSVSRVDGVESDDSDSPSENTINGVLPISEDRLVLGKGNPSREPTSSKSEISNVSRRVDTSCDAVYGAIARFLQSEDYPPIKSYNATYIAGMSRARGIFVICRLGLYFIGGYSKRYASVADDISKKEKAINTQPVVECEVSEDASISSHSLKATMTPTGARRKTTKTMIRAALNDLSIQFAQSKVGTESFFAVVPVVENCAEPGKPTTPVSLPSSPKTLNSRWSIKYSNVKQFCRIKYQLRPVGIEFSDLFGSTYFLQLDTSADREEIVKLLFQLPLVNSIFWNPVFRTGAMMPSIKKICQTATKRWLRGCISNFEYLIHLNTLAGRSFNDITQYPVFPWVIADYTSPFLDLDAADTYRDLSKPMGAIGESRSIQFCERYAAMNQDADIDGPMGTPAFHYGTHYSCSAYVINYLIRLEPYTALALELQGGVFDHPDRLFRCVPSSWASASRENLQDVRELIPEFFYLPEFLYNANECKFGTTQSGEEVCHVVLPPWAHGDPREFVRLNRRALESKYVSEHLHEWIDLVFGAKQTGQAAVEAQNVFMHFTYEGTVDIEKITDPVMRAATLAQIENFGQTPSRLFSSPHPQRKVPTLLPTQLGGAPATEVSLAAMNSSAGHQYDGITPSTIEAYVKWHTPLAPALVSIGKEYVFLRKHSALYGQVNGCSIGDIKLIHDKMHCQSVGCIFVPPRFAKYLDWGNNKGVMKLRVHQQSSSAGRYREANKVIAIIEGAHQNDVNCASMSGDGGLLVTGGQDSVVNLIECSKASDGRRIFKQVAKFVGHTDAVVCVAINKVHIMFCSERVRLSLSLLTHNFHLHPCQEFNLIASSSADRSVLLWDLRTRALLHELGGHSTTVAHVSINGATGNVLTGTNTEIRLWSINGDLLAASPSSTFGLQTIVSVQW</sequence>
<dbReference type="PROSITE" id="PS51783">
    <property type="entry name" value="PH_BEACH"/>
    <property type="match status" value="1"/>
</dbReference>
<feature type="domain" description="BEACH-type PH" evidence="6">
    <location>
        <begin position="3042"/>
        <end position="3240"/>
    </location>
</feature>
<dbReference type="InterPro" id="IPR051944">
    <property type="entry name" value="BEACH_domain_protein"/>
</dbReference>
<evidence type="ECO:0000259" key="5">
    <source>
        <dbReference type="PROSITE" id="PS50197"/>
    </source>
</evidence>
<dbReference type="InterPro" id="IPR036372">
    <property type="entry name" value="BEACH_dom_sf"/>
</dbReference>
<reference evidence="7" key="1">
    <citation type="submission" date="2023-04" db="EMBL/GenBank/DDBJ databases">
        <title>Phytophthora lilii NBRC 32176.</title>
        <authorList>
            <person name="Ichikawa N."/>
            <person name="Sato H."/>
            <person name="Tonouchi N."/>
        </authorList>
    </citation>
    <scope>NUCLEOTIDE SEQUENCE</scope>
    <source>
        <strain evidence="7">NBRC 32176</strain>
    </source>
</reference>
<dbReference type="CDD" id="cd06071">
    <property type="entry name" value="Beach"/>
    <property type="match status" value="1"/>
</dbReference>
<feature type="compositionally biased region" description="Polar residues" evidence="4">
    <location>
        <begin position="3009"/>
        <end position="3021"/>
    </location>
</feature>
<feature type="compositionally biased region" description="Low complexity" evidence="4">
    <location>
        <begin position="1345"/>
        <end position="1363"/>
    </location>
</feature>
<dbReference type="Gene3D" id="1.10.1540.10">
    <property type="entry name" value="BEACH domain"/>
    <property type="match status" value="1"/>
</dbReference>
<dbReference type="Pfam" id="PF00400">
    <property type="entry name" value="WD40"/>
    <property type="match status" value="1"/>
</dbReference>
<dbReference type="InterPro" id="IPR001680">
    <property type="entry name" value="WD40_rpt"/>
</dbReference>
<evidence type="ECO:0000313" key="8">
    <source>
        <dbReference type="Proteomes" id="UP001165083"/>
    </source>
</evidence>
<feature type="compositionally biased region" description="Low complexity" evidence="4">
    <location>
        <begin position="31"/>
        <end position="44"/>
    </location>
</feature>
<dbReference type="Pfam" id="PF02138">
    <property type="entry name" value="Beach"/>
    <property type="match status" value="1"/>
</dbReference>
<feature type="region of interest" description="Disordered" evidence="4">
    <location>
        <begin position="2948"/>
        <end position="3021"/>
    </location>
</feature>
<keyword evidence="1 3" id="KW-0853">WD repeat</keyword>
<dbReference type="SMART" id="SM00320">
    <property type="entry name" value="WD40"/>
    <property type="match status" value="3"/>
</dbReference>
<dbReference type="SUPFAM" id="SSF81837">
    <property type="entry name" value="BEACH domain"/>
    <property type="match status" value="1"/>
</dbReference>
<proteinExistence type="predicted"/>
<keyword evidence="8" id="KW-1185">Reference proteome</keyword>
<feature type="region of interest" description="Disordered" evidence="4">
    <location>
        <begin position="31"/>
        <end position="50"/>
    </location>
</feature>
<dbReference type="SUPFAM" id="SSF49899">
    <property type="entry name" value="Concanavalin A-like lectins/glucanases"/>
    <property type="match status" value="1"/>
</dbReference>
<name>A0A9W6X3K2_9STRA</name>
<evidence type="ECO:0000256" key="1">
    <source>
        <dbReference type="ARBA" id="ARBA00022574"/>
    </source>
</evidence>
<evidence type="ECO:0000256" key="4">
    <source>
        <dbReference type="SAM" id="MobiDB-lite"/>
    </source>
</evidence>
<dbReference type="FunFam" id="1.10.1540.10:FF:000001">
    <property type="entry name" value="neurobeachin isoform X1"/>
    <property type="match status" value="1"/>
</dbReference>
<dbReference type="PROSITE" id="PS50197">
    <property type="entry name" value="BEACH"/>
    <property type="match status" value="1"/>
</dbReference>
<dbReference type="Gene3D" id="2.130.10.10">
    <property type="entry name" value="YVTN repeat-like/Quinoprotein amine dehydrogenase"/>
    <property type="match status" value="1"/>
</dbReference>
<dbReference type="SUPFAM" id="SSF50978">
    <property type="entry name" value="WD40 repeat-like"/>
    <property type="match status" value="1"/>
</dbReference>
<dbReference type="InterPro" id="IPR013320">
    <property type="entry name" value="ConA-like_dom_sf"/>
</dbReference>
<protein>
    <submittedName>
        <fullName evidence="7">Unnamed protein product</fullName>
    </submittedName>
</protein>
<dbReference type="Proteomes" id="UP001165083">
    <property type="component" value="Unassembled WGS sequence"/>
</dbReference>
<dbReference type="InterPro" id="IPR015943">
    <property type="entry name" value="WD40/YVTN_repeat-like_dom_sf"/>
</dbReference>
<dbReference type="InterPro" id="IPR036322">
    <property type="entry name" value="WD40_repeat_dom_sf"/>
</dbReference>
<comment type="caution">
    <text evidence="7">The sequence shown here is derived from an EMBL/GenBank/DDBJ whole genome shotgun (WGS) entry which is preliminary data.</text>
</comment>
<feature type="region of interest" description="Disordered" evidence="4">
    <location>
        <begin position="1345"/>
        <end position="1367"/>
    </location>
</feature>
<feature type="region of interest" description="Disordered" evidence="4">
    <location>
        <begin position="2294"/>
        <end position="2315"/>
    </location>
</feature>
<feature type="domain" description="BEACH" evidence="5">
    <location>
        <begin position="3259"/>
        <end position="3557"/>
    </location>
</feature>
<feature type="repeat" description="WD" evidence="3">
    <location>
        <begin position="3790"/>
        <end position="3814"/>
    </location>
</feature>
<dbReference type="EMBL" id="BSXW01000796">
    <property type="protein sequence ID" value="GMF29759.1"/>
    <property type="molecule type" value="Genomic_DNA"/>
</dbReference>
<dbReference type="PANTHER" id="PTHR46108">
    <property type="entry name" value="BLUE CHEESE"/>
    <property type="match status" value="1"/>
</dbReference>
<feature type="compositionally biased region" description="Acidic residues" evidence="4">
    <location>
        <begin position="2950"/>
        <end position="2965"/>
    </location>
</feature>
<dbReference type="SUPFAM" id="SSF50729">
    <property type="entry name" value="PH domain-like"/>
    <property type="match status" value="1"/>
</dbReference>
<dbReference type="InterPro" id="IPR000409">
    <property type="entry name" value="BEACH_dom"/>
</dbReference>
<dbReference type="PANTHER" id="PTHR46108:SF4">
    <property type="entry name" value="BLUE CHEESE"/>
    <property type="match status" value="1"/>
</dbReference>
<dbReference type="InterPro" id="IPR023362">
    <property type="entry name" value="PH-BEACH_dom"/>
</dbReference>
<dbReference type="SMART" id="SM01026">
    <property type="entry name" value="Beach"/>
    <property type="match status" value="1"/>
</dbReference>
<dbReference type="OrthoDB" id="26681at2759"/>
<evidence type="ECO:0000256" key="3">
    <source>
        <dbReference type="PROSITE-ProRule" id="PRU00221"/>
    </source>
</evidence>
<keyword evidence="2" id="KW-0677">Repeat</keyword>
<evidence type="ECO:0000259" key="6">
    <source>
        <dbReference type="PROSITE" id="PS51783"/>
    </source>
</evidence>
<evidence type="ECO:0000313" key="7">
    <source>
        <dbReference type="EMBL" id="GMF29759.1"/>
    </source>
</evidence>
<feature type="region of interest" description="Disordered" evidence="4">
    <location>
        <begin position="334"/>
        <end position="356"/>
    </location>
</feature>
<evidence type="ECO:0000256" key="2">
    <source>
        <dbReference type="ARBA" id="ARBA00022737"/>
    </source>
</evidence>
<accession>A0A9W6X3K2</accession>